<dbReference type="AlphaFoldDB" id="A0A2J6RUY9"/>
<sequence>MHFSLITIQLIILTSSRTLASDYELPLHLASRQSGFFCVPVFLLYPDTWTTCGSGYISPLCNCCTGGLIGCLKLTQTCAIDATGVAICCDDSSPDCPPTFGGGGNSVTITYVEIADGDCFAEMSCTHLQGIVILQRIPLPLYPCHRRVSARALSQHARGEEVIEDEVEISESRRKRRVIRAC</sequence>
<evidence type="ECO:0000313" key="2">
    <source>
        <dbReference type="EMBL" id="PMD42273.1"/>
    </source>
</evidence>
<accession>A0A2J6RUY9</accession>
<proteinExistence type="predicted"/>
<evidence type="ECO:0000313" key="3">
    <source>
        <dbReference type="Proteomes" id="UP000235786"/>
    </source>
</evidence>
<keyword evidence="3" id="KW-1185">Reference proteome</keyword>
<feature type="signal peptide" evidence="1">
    <location>
        <begin position="1"/>
        <end position="20"/>
    </location>
</feature>
<reference evidence="2 3" key="1">
    <citation type="submission" date="2016-04" db="EMBL/GenBank/DDBJ databases">
        <title>A degradative enzymes factory behind the ericoid mycorrhizal symbiosis.</title>
        <authorList>
            <consortium name="DOE Joint Genome Institute"/>
            <person name="Martino E."/>
            <person name="Morin E."/>
            <person name="Grelet G."/>
            <person name="Kuo A."/>
            <person name="Kohler A."/>
            <person name="Daghino S."/>
            <person name="Barry K."/>
            <person name="Choi C."/>
            <person name="Cichocki N."/>
            <person name="Clum A."/>
            <person name="Copeland A."/>
            <person name="Hainaut M."/>
            <person name="Haridas S."/>
            <person name="Labutti K."/>
            <person name="Lindquist E."/>
            <person name="Lipzen A."/>
            <person name="Khouja H.-R."/>
            <person name="Murat C."/>
            <person name="Ohm R."/>
            <person name="Olson A."/>
            <person name="Spatafora J."/>
            <person name="Veneault-Fourrey C."/>
            <person name="Henrissat B."/>
            <person name="Grigoriev I."/>
            <person name="Martin F."/>
            <person name="Perotto S."/>
        </authorList>
    </citation>
    <scope>NUCLEOTIDE SEQUENCE [LARGE SCALE GENOMIC DNA]</scope>
    <source>
        <strain evidence="2 3">F</strain>
    </source>
</reference>
<feature type="chain" id="PRO_5014458455" evidence="1">
    <location>
        <begin position="21"/>
        <end position="182"/>
    </location>
</feature>
<protein>
    <submittedName>
        <fullName evidence="2">Uncharacterized protein</fullName>
    </submittedName>
</protein>
<evidence type="ECO:0000256" key="1">
    <source>
        <dbReference type="SAM" id="SignalP"/>
    </source>
</evidence>
<dbReference type="EMBL" id="KZ613943">
    <property type="protein sequence ID" value="PMD42273.1"/>
    <property type="molecule type" value="Genomic_DNA"/>
</dbReference>
<keyword evidence="1" id="KW-0732">Signal</keyword>
<organism evidence="2 3">
    <name type="scientific">Hyaloscypha variabilis (strain UAMH 11265 / GT02V1 / F)</name>
    <name type="common">Meliniomyces variabilis</name>
    <dbReference type="NCBI Taxonomy" id="1149755"/>
    <lineage>
        <taxon>Eukaryota</taxon>
        <taxon>Fungi</taxon>
        <taxon>Dikarya</taxon>
        <taxon>Ascomycota</taxon>
        <taxon>Pezizomycotina</taxon>
        <taxon>Leotiomycetes</taxon>
        <taxon>Helotiales</taxon>
        <taxon>Hyaloscyphaceae</taxon>
        <taxon>Hyaloscypha</taxon>
        <taxon>Hyaloscypha variabilis</taxon>
    </lineage>
</organism>
<dbReference type="Proteomes" id="UP000235786">
    <property type="component" value="Unassembled WGS sequence"/>
</dbReference>
<name>A0A2J6RUY9_HYAVF</name>
<gene>
    <name evidence="2" type="ORF">L207DRAFT_527201</name>
</gene>